<evidence type="ECO:0000313" key="3">
    <source>
        <dbReference type="EMBL" id="CCH73189.1"/>
    </source>
</evidence>
<evidence type="ECO:0000256" key="2">
    <source>
        <dbReference type="SAM" id="Phobius"/>
    </source>
</evidence>
<feature type="compositionally biased region" description="Low complexity" evidence="1">
    <location>
        <begin position="21"/>
        <end position="30"/>
    </location>
</feature>
<keyword evidence="2" id="KW-0472">Membrane</keyword>
<feature type="compositionally biased region" description="Polar residues" evidence="1">
    <location>
        <begin position="1"/>
        <end position="12"/>
    </location>
</feature>
<evidence type="ECO:0000256" key="1">
    <source>
        <dbReference type="SAM" id="MobiDB-lite"/>
    </source>
</evidence>
<feature type="transmembrane region" description="Helical" evidence="2">
    <location>
        <begin position="51"/>
        <end position="71"/>
    </location>
</feature>
<feature type="transmembrane region" description="Helical" evidence="2">
    <location>
        <begin position="410"/>
        <end position="430"/>
    </location>
</feature>
<dbReference type="AlphaFoldDB" id="W6K3F8"/>
<dbReference type="RefSeq" id="WP_048698634.1">
    <property type="nucleotide sequence ID" value="NZ_HG764815.1"/>
</dbReference>
<dbReference type="EMBL" id="CAJA01000158">
    <property type="protein sequence ID" value="CCH73189.1"/>
    <property type="molecule type" value="Genomic_DNA"/>
</dbReference>
<keyword evidence="2" id="KW-0812">Transmembrane</keyword>
<evidence type="ECO:0000313" key="4">
    <source>
        <dbReference type="Proteomes" id="UP000035763"/>
    </source>
</evidence>
<proteinExistence type="predicted"/>
<protein>
    <recommendedName>
        <fullName evidence="5">Secreted protein</fullName>
    </recommendedName>
</protein>
<sequence length="442" mass="45990">MTQIASTPTTPSAVGAGQPGGAVSTATSGAAERRAQSRRHYFTGTPGRMRLMAAIASALCLAFALAGFTGLRGVQTSVDRASANTEQVVRSRAIYADLLAADAAVTNGFLVGGLESPASRKTYDEAMARVAENIATAASAQEADGKALAALNEEVQNYAANIDRARTYNREGKPVGAQYLRIAGTDLRAQALPIADAVATANEGRAEDAYGIGAPGWLALGTGLVALGGLLAIAVWLARRTHRYVNLPLTAAILLVGAALGLAAWHVTQVANTLNDARNGEYKAATALAQARAAAYDAKANESLTLIARGSGQAFEKAYQDSSAKTLDKLQELVNADPAQDSLRSRFGAYTVKHSAIRKADDGGDWTGAVKLATSDAADSANDTFRQFDQAASTVLAQEVKSITTAFDRIGGWLLSWVAGGAAALAALLAGRSMSRRIEEYR</sequence>
<feature type="region of interest" description="Disordered" evidence="1">
    <location>
        <begin position="1"/>
        <end position="38"/>
    </location>
</feature>
<dbReference type="Proteomes" id="UP000035763">
    <property type="component" value="Unassembled WGS sequence"/>
</dbReference>
<gene>
    <name evidence="3" type="ORF">BN11_2400001</name>
</gene>
<reference evidence="3 4" key="1">
    <citation type="journal article" date="2013" name="ISME J.">
        <title>A metabolic model for members of the genus Tetrasphaera involved in enhanced biological phosphorus removal.</title>
        <authorList>
            <person name="Kristiansen R."/>
            <person name="Nguyen H.T.T."/>
            <person name="Saunders A.M."/>
            <person name="Nielsen J.L."/>
            <person name="Wimmer R."/>
            <person name="Le V.Q."/>
            <person name="McIlroy S.J."/>
            <person name="Petrovski S."/>
            <person name="Seviour R.J."/>
            <person name="Calteau A."/>
            <person name="Nielsen K.L."/>
            <person name="Nielsen P.H."/>
        </authorList>
    </citation>
    <scope>NUCLEOTIDE SEQUENCE [LARGE SCALE GENOMIC DNA]</scope>
    <source>
        <strain evidence="3 4">Ben110</strain>
    </source>
</reference>
<dbReference type="STRING" id="1193182.BN11_2400001"/>
<feature type="transmembrane region" description="Helical" evidence="2">
    <location>
        <begin position="217"/>
        <end position="237"/>
    </location>
</feature>
<keyword evidence="4" id="KW-1185">Reference proteome</keyword>
<dbReference type="OrthoDB" id="3218196at2"/>
<keyword evidence="2" id="KW-1133">Transmembrane helix</keyword>
<feature type="transmembrane region" description="Helical" evidence="2">
    <location>
        <begin position="244"/>
        <end position="265"/>
    </location>
</feature>
<organism evidence="3 4">
    <name type="scientific">Nostocoides australiense Ben110</name>
    <dbReference type="NCBI Taxonomy" id="1193182"/>
    <lineage>
        <taxon>Bacteria</taxon>
        <taxon>Bacillati</taxon>
        <taxon>Actinomycetota</taxon>
        <taxon>Actinomycetes</taxon>
        <taxon>Micrococcales</taxon>
        <taxon>Intrasporangiaceae</taxon>
        <taxon>Nostocoides</taxon>
    </lineage>
</organism>
<accession>W6K3F8</accession>
<comment type="caution">
    <text evidence="3">The sequence shown here is derived from an EMBL/GenBank/DDBJ whole genome shotgun (WGS) entry which is preliminary data.</text>
</comment>
<name>W6K3F8_9MICO</name>
<evidence type="ECO:0008006" key="5">
    <source>
        <dbReference type="Google" id="ProtNLM"/>
    </source>
</evidence>